<evidence type="ECO:0000313" key="1">
    <source>
        <dbReference type="EMBL" id="AHY45837.1"/>
    </source>
</evidence>
<accession>A0A023X030</accession>
<reference evidence="2" key="2">
    <citation type="submission" date="2023-11" db="EMBL/GenBank/DDBJ databases">
        <title>MicrobeMod: A computational toolkit for identifying prokaryotic methylation and restriction-modification with nanopore sequencing.</title>
        <authorList>
            <person name="Crits-Christoph A."/>
            <person name="Kang S.C."/>
            <person name="Lee H."/>
            <person name="Ostrov N."/>
        </authorList>
    </citation>
    <scope>NUCLEOTIDE SEQUENCE</scope>
    <source>
        <strain evidence="2">ATCC 51242</strain>
    </source>
</reference>
<dbReference type="RefSeq" id="WP_038680543.1">
    <property type="nucleotide sequence ID" value="NZ_CP007514.1"/>
</dbReference>
<keyword evidence="3" id="KW-1185">Reference proteome</keyword>
<proteinExistence type="predicted"/>
<organism evidence="1 3">
    <name type="scientific">Rubrobacter radiotolerans</name>
    <name type="common">Arthrobacter radiotolerans</name>
    <dbReference type="NCBI Taxonomy" id="42256"/>
    <lineage>
        <taxon>Bacteria</taxon>
        <taxon>Bacillati</taxon>
        <taxon>Actinomycetota</taxon>
        <taxon>Rubrobacteria</taxon>
        <taxon>Rubrobacterales</taxon>
        <taxon>Rubrobacteraceae</taxon>
        <taxon>Rubrobacter</taxon>
    </lineage>
</organism>
<evidence type="ECO:0000313" key="2">
    <source>
        <dbReference type="EMBL" id="MDX5893251.1"/>
    </source>
</evidence>
<protein>
    <submittedName>
        <fullName evidence="1">Uncharacterized protein</fullName>
    </submittedName>
</protein>
<sequence length="70" mass="8003">MAIEMTGGEIVRERGTVVTFQQKCEKCGYVYGFNKTTIVPAYSSRKVRPFTCENCGNYQEVEARHFKEEG</sequence>
<evidence type="ECO:0000313" key="3">
    <source>
        <dbReference type="Proteomes" id="UP000025229"/>
    </source>
</evidence>
<dbReference type="AlphaFoldDB" id="A0A023X030"/>
<dbReference type="KEGG" id="rrd:RradSPS_0554"/>
<gene>
    <name evidence="1" type="ORF">RradSPS_0554</name>
    <name evidence="2" type="ORF">SIL72_04325</name>
</gene>
<dbReference type="STRING" id="42256.RradSPS_0554"/>
<reference evidence="1 3" key="1">
    <citation type="submission" date="2014-03" db="EMBL/GenBank/DDBJ databases">
        <title>Complete genome sequence of the Radio-Resistant Rubrobacter radiotolerans RSPS-4.</title>
        <authorList>
            <person name="Egas C.C."/>
            <person name="Barroso C.C."/>
            <person name="Froufe H.J.C."/>
            <person name="Pacheco J.J."/>
            <person name="Albuquerque L.L."/>
            <person name="da Costa M.M.S."/>
        </authorList>
    </citation>
    <scope>NUCLEOTIDE SEQUENCE [LARGE SCALE GENOMIC DNA]</scope>
    <source>
        <strain evidence="1 3">RSPS-4</strain>
    </source>
</reference>
<dbReference type="HOGENOM" id="CLU_2755380_0_0_11"/>
<dbReference type="EMBL" id="CP007514">
    <property type="protein sequence ID" value="AHY45837.1"/>
    <property type="molecule type" value="Genomic_DNA"/>
</dbReference>
<dbReference type="OrthoDB" id="5244280at2"/>
<dbReference type="Proteomes" id="UP001281130">
    <property type="component" value="Unassembled WGS sequence"/>
</dbReference>
<dbReference type="EMBL" id="JAWXXX010000001">
    <property type="protein sequence ID" value="MDX5893251.1"/>
    <property type="molecule type" value="Genomic_DNA"/>
</dbReference>
<name>A0A023X030_RUBRA</name>
<dbReference type="Proteomes" id="UP000025229">
    <property type="component" value="Chromosome"/>
</dbReference>